<dbReference type="Pfam" id="PF07963">
    <property type="entry name" value="N_methyl"/>
    <property type="match status" value="1"/>
</dbReference>
<reference evidence="3 4" key="1">
    <citation type="journal article" date="2015" name="Genome Announc.">
        <title>Genome sequencing of 18 francisella strains to aid in assay development and testing.</title>
        <authorList>
            <person name="Johnson S.L."/>
            <person name="Daligault H.E."/>
            <person name="Davenport K.W."/>
            <person name="Coyne S.R."/>
            <person name="Frey K.G."/>
            <person name="Koroleva G.I."/>
            <person name="Broomall S.M."/>
            <person name="Bishop-Lilly K.A."/>
            <person name="Bruce D.C."/>
            <person name="Chertkov O."/>
            <person name="Freitas T."/>
            <person name="Jaissle J."/>
            <person name="Ladner J.T."/>
            <person name="Rosenzweig C.N."/>
            <person name="Gibbons H.S."/>
            <person name="Palacios G.F."/>
            <person name="Redden C.L."/>
            <person name="Xu Y."/>
            <person name="Minogue T.D."/>
            <person name="Chain P.S."/>
        </authorList>
    </citation>
    <scope>NUCLEOTIDE SEQUENCE [LARGE SCALE GENOMIC DNA]</scope>
    <source>
        <strain evidence="3 4">GA01-2794</strain>
    </source>
</reference>
<gene>
    <name evidence="3" type="ORF">LA55_409</name>
</gene>
<dbReference type="InterPro" id="IPR055160">
    <property type="entry name" value="PilE-like_C"/>
</dbReference>
<dbReference type="Proteomes" id="UP000031830">
    <property type="component" value="Chromosome"/>
</dbReference>
<dbReference type="NCBIfam" id="TIGR02532">
    <property type="entry name" value="IV_pilin_GFxxxE"/>
    <property type="match status" value="1"/>
</dbReference>
<evidence type="ECO:0000259" key="2">
    <source>
        <dbReference type="Pfam" id="PF22436"/>
    </source>
</evidence>
<dbReference type="EMBL" id="CP009440">
    <property type="protein sequence ID" value="AJI53954.1"/>
    <property type="molecule type" value="Genomic_DNA"/>
</dbReference>
<dbReference type="InterPro" id="IPR045584">
    <property type="entry name" value="Pilin-like"/>
</dbReference>
<dbReference type="InterPro" id="IPR012902">
    <property type="entry name" value="N_methyl_site"/>
</dbReference>
<organism evidence="3 4">
    <name type="scientific">Francisella philomiragia</name>
    <dbReference type="NCBI Taxonomy" id="28110"/>
    <lineage>
        <taxon>Bacteria</taxon>
        <taxon>Pseudomonadati</taxon>
        <taxon>Pseudomonadota</taxon>
        <taxon>Gammaproteobacteria</taxon>
        <taxon>Thiotrichales</taxon>
        <taxon>Francisellaceae</taxon>
        <taxon>Francisella</taxon>
    </lineage>
</organism>
<dbReference type="KEGG" id="fpz:LA55_409"/>
<dbReference type="STRING" id="28110.KU46_939"/>
<evidence type="ECO:0000313" key="3">
    <source>
        <dbReference type="EMBL" id="AJI53954.1"/>
    </source>
</evidence>
<dbReference type="AlphaFoldDB" id="A0A0B6CU21"/>
<dbReference type="SUPFAM" id="SSF54523">
    <property type="entry name" value="Pili subunits"/>
    <property type="match status" value="1"/>
</dbReference>
<evidence type="ECO:0000256" key="1">
    <source>
        <dbReference type="SAM" id="Phobius"/>
    </source>
</evidence>
<name>A0A0B6CU21_9GAMM</name>
<sequence>MMKRNQLGFSLVELMTVVAIIAILATVALPILRNNKERAAIIESLNIIGNIKTSIESDLNLSKDISQQSYNTPTGVSVSNGSTSGASININLKETSQYFDNPNDIIKLDAIVNGSTIQWTCSHNINASTLTTGNVPPTCRDTFSN</sequence>
<feature type="domain" description="PilE-like C-terminal" evidence="2">
    <location>
        <begin position="36"/>
        <end position="144"/>
    </location>
</feature>
<protein>
    <recommendedName>
        <fullName evidence="2">PilE-like C-terminal domain-containing protein</fullName>
    </recommendedName>
</protein>
<keyword evidence="1" id="KW-0472">Membrane</keyword>
<keyword evidence="1" id="KW-1133">Transmembrane helix</keyword>
<dbReference type="Gene3D" id="3.30.700.10">
    <property type="entry name" value="Glycoprotein, Type 4 Pilin"/>
    <property type="match status" value="1"/>
</dbReference>
<proteinExistence type="predicted"/>
<keyword evidence="1" id="KW-0812">Transmembrane</keyword>
<dbReference type="Pfam" id="PF22436">
    <property type="entry name" value="PilE_C"/>
    <property type="match status" value="1"/>
</dbReference>
<evidence type="ECO:0000313" key="4">
    <source>
        <dbReference type="Proteomes" id="UP000031830"/>
    </source>
</evidence>
<feature type="transmembrane region" description="Helical" evidence="1">
    <location>
        <begin position="12"/>
        <end position="32"/>
    </location>
</feature>
<accession>A0A0B6CU21</accession>